<reference evidence="2 3" key="1">
    <citation type="submission" date="2020-08" db="EMBL/GenBank/DDBJ databases">
        <title>Genomic Encyclopedia of Type Strains, Phase IV (KMG-IV): sequencing the most valuable type-strain genomes for metagenomic binning, comparative biology and taxonomic classification.</title>
        <authorList>
            <person name="Goeker M."/>
        </authorList>
    </citation>
    <scope>NUCLEOTIDE SEQUENCE [LARGE SCALE GENOMIC DNA]</scope>
    <source>
        <strain evidence="2 3">DSM 29007</strain>
    </source>
</reference>
<dbReference type="Proteomes" id="UP000582837">
    <property type="component" value="Unassembled WGS sequence"/>
</dbReference>
<dbReference type="InterPro" id="IPR011043">
    <property type="entry name" value="Gal_Oxase/kelch_b-propeller"/>
</dbReference>
<evidence type="ECO:0000256" key="1">
    <source>
        <dbReference type="SAM" id="SignalP"/>
    </source>
</evidence>
<proteinExistence type="predicted"/>
<comment type="caution">
    <text evidence="2">The sequence shown here is derived from an EMBL/GenBank/DDBJ whole genome shotgun (WGS) entry which is preliminary data.</text>
</comment>
<name>A0A841GPD4_9BACT</name>
<gene>
    <name evidence="2" type="ORF">HNQ61_000827</name>
</gene>
<dbReference type="AlphaFoldDB" id="A0A841GPD4"/>
<protein>
    <submittedName>
        <fullName evidence="2">Uncharacterized protein</fullName>
    </submittedName>
</protein>
<evidence type="ECO:0000313" key="2">
    <source>
        <dbReference type="EMBL" id="MBB6069212.1"/>
    </source>
</evidence>
<keyword evidence="3" id="KW-1185">Reference proteome</keyword>
<sequence>MPLRARSLLPVLVLALLGACRQVPTASVLALGDGDVVWRLPDDTPYALAASPDGALFLSTMTGAVYRGESGGSDWLKIAQVVPADFGSPHLQLQAFSRSSFFAVAGSRVYQWTEGGSLREHDIPTADSTEFCSDYTATVQLRDMWGRDERDVYVVGTHGTILHYDGASWTLELHPLHARALSLCEASLGTDLHVVGGDAAGVYAAGSSFIRKSHAGRWEEMPRPEGEQTSGLISAVVALPGGVLYAGGDFQRFGDEPPYRFADPARLFRLRAGRWDVLTPRLQSVHALRGGSAQLDGQALFWNEHGDIVIVRDRSVRLFRVSEIGRLRGAVLNGRDLYITASAGDTAVVVRLRP</sequence>
<evidence type="ECO:0000313" key="3">
    <source>
        <dbReference type="Proteomes" id="UP000582837"/>
    </source>
</evidence>
<dbReference type="PROSITE" id="PS51257">
    <property type="entry name" value="PROKAR_LIPOPROTEIN"/>
    <property type="match status" value="1"/>
</dbReference>
<organism evidence="2 3">
    <name type="scientific">Longimicrobium terrae</name>
    <dbReference type="NCBI Taxonomy" id="1639882"/>
    <lineage>
        <taxon>Bacteria</taxon>
        <taxon>Pseudomonadati</taxon>
        <taxon>Gemmatimonadota</taxon>
        <taxon>Longimicrobiia</taxon>
        <taxon>Longimicrobiales</taxon>
        <taxon>Longimicrobiaceae</taxon>
        <taxon>Longimicrobium</taxon>
    </lineage>
</organism>
<dbReference type="EMBL" id="JACHIA010000002">
    <property type="protein sequence ID" value="MBB6069212.1"/>
    <property type="molecule type" value="Genomic_DNA"/>
</dbReference>
<dbReference type="SUPFAM" id="SSF50965">
    <property type="entry name" value="Galactose oxidase, central domain"/>
    <property type="match status" value="1"/>
</dbReference>
<keyword evidence="1" id="KW-0732">Signal</keyword>
<accession>A0A841GPD4</accession>
<dbReference type="RefSeq" id="WP_170038049.1">
    <property type="nucleotide sequence ID" value="NZ_JABDTL010000002.1"/>
</dbReference>
<feature type="chain" id="PRO_5032824215" evidence="1">
    <location>
        <begin position="27"/>
        <end position="354"/>
    </location>
</feature>
<feature type="signal peptide" evidence="1">
    <location>
        <begin position="1"/>
        <end position="26"/>
    </location>
</feature>